<organism evidence="2 3">
    <name type="scientific">Ensete ventricosum</name>
    <name type="common">Abyssinian banana</name>
    <name type="synonym">Musa ensete</name>
    <dbReference type="NCBI Taxonomy" id="4639"/>
    <lineage>
        <taxon>Eukaryota</taxon>
        <taxon>Viridiplantae</taxon>
        <taxon>Streptophyta</taxon>
        <taxon>Embryophyta</taxon>
        <taxon>Tracheophyta</taxon>
        <taxon>Spermatophyta</taxon>
        <taxon>Magnoliopsida</taxon>
        <taxon>Liliopsida</taxon>
        <taxon>Zingiberales</taxon>
        <taxon>Musaceae</taxon>
        <taxon>Ensete</taxon>
    </lineage>
</organism>
<proteinExistence type="predicted"/>
<sequence>MRSIAEKRLWSTCLRRWTAGPTRIWASIGRLAQFGAVKRTAGMPSRPPVGRRGWGPDRRGGSAPGACAGRFHVSPLVLPRTRRTHVNRSWTAALNSFKRLPVSSPQVDFPSTPNKDWDPWPRLRVMPITPTNHTEKTPKDSTRVC</sequence>
<dbReference type="EMBL" id="AMZH03018138">
    <property type="protein sequence ID" value="RRT41997.1"/>
    <property type="molecule type" value="Genomic_DNA"/>
</dbReference>
<protein>
    <submittedName>
        <fullName evidence="2">Uncharacterized protein</fullName>
    </submittedName>
</protein>
<gene>
    <name evidence="2" type="ORF">B296_00055517</name>
</gene>
<comment type="caution">
    <text evidence="2">The sequence shown here is derived from an EMBL/GenBank/DDBJ whole genome shotgun (WGS) entry which is preliminary data.</text>
</comment>
<evidence type="ECO:0000256" key="1">
    <source>
        <dbReference type="SAM" id="MobiDB-lite"/>
    </source>
</evidence>
<evidence type="ECO:0000313" key="2">
    <source>
        <dbReference type="EMBL" id="RRT41997.1"/>
    </source>
</evidence>
<accession>A0A426XR67</accession>
<dbReference type="AlphaFoldDB" id="A0A426XR67"/>
<dbReference type="Proteomes" id="UP000287651">
    <property type="component" value="Unassembled WGS sequence"/>
</dbReference>
<feature type="region of interest" description="Disordered" evidence="1">
    <location>
        <begin position="40"/>
        <end position="67"/>
    </location>
</feature>
<reference evidence="2 3" key="1">
    <citation type="journal article" date="2014" name="Agronomy (Basel)">
        <title>A Draft Genome Sequence for Ensete ventricosum, the Drought-Tolerant Tree Against Hunger.</title>
        <authorList>
            <person name="Harrison J."/>
            <person name="Moore K.A."/>
            <person name="Paszkiewicz K."/>
            <person name="Jones T."/>
            <person name="Grant M."/>
            <person name="Ambacheew D."/>
            <person name="Muzemil S."/>
            <person name="Studholme D.J."/>
        </authorList>
    </citation>
    <scope>NUCLEOTIDE SEQUENCE [LARGE SCALE GENOMIC DNA]</scope>
</reference>
<evidence type="ECO:0000313" key="3">
    <source>
        <dbReference type="Proteomes" id="UP000287651"/>
    </source>
</evidence>
<name>A0A426XR67_ENSVE</name>